<dbReference type="EMBL" id="QOIM01000040">
    <property type="protein sequence ID" value="RCG16049.1"/>
    <property type="molecule type" value="Genomic_DNA"/>
</dbReference>
<dbReference type="AlphaFoldDB" id="A0A367EE59"/>
<evidence type="ECO:0000313" key="2">
    <source>
        <dbReference type="EMBL" id="RCG16049.1"/>
    </source>
</evidence>
<organism evidence="2 3">
    <name type="scientific">Streptomyces reniochalinae</name>
    <dbReference type="NCBI Taxonomy" id="2250578"/>
    <lineage>
        <taxon>Bacteria</taxon>
        <taxon>Bacillati</taxon>
        <taxon>Actinomycetota</taxon>
        <taxon>Actinomycetes</taxon>
        <taxon>Kitasatosporales</taxon>
        <taxon>Streptomycetaceae</taxon>
        <taxon>Streptomyces</taxon>
    </lineage>
</organism>
<evidence type="ECO:0000313" key="3">
    <source>
        <dbReference type="Proteomes" id="UP000253507"/>
    </source>
</evidence>
<dbReference type="RefSeq" id="WP_114017715.1">
    <property type="nucleotide sequence ID" value="NZ_QOIM01000040.1"/>
</dbReference>
<sequence length="79" mass="8399">MKKSWRRPVTYGLAVVAAAVAVPLSAGSASAASWHDIASGPAVYSNMAECESEIPKAKEHYQDATCTDVNGNITLWALY</sequence>
<evidence type="ECO:0000256" key="1">
    <source>
        <dbReference type="SAM" id="SignalP"/>
    </source>
</evidence>
<keyword evidence="1" id="KW-0732">Signal</keyword>
<dbReference type="OrthoDB" id="4257797at2"/>
<proteinExistence type="predicted"/>
<accession>A0A367EE59</accession>
<reference evidence="2 3" key="1">
    <citation type="submission" date="2018-06" db="EMBL/GenBank/DDBJ databases">
        <title>Streptomyces reniochalinae sp. nov. and Streptomyces diacarnus sp. nov. from marine sponges.</title>
        <authorList>
            <person name="Li L."/>
        </authorList>
    </citation>
    <scope>NUCLEOTIDE SEQUENCE [LARGE SCALE GENOMIC DNA]</scope>
    <source>
        <strain evidence="2 3">LHW50302</strain>
    </source>
</reference>
<feature type="signal peptide" evidence="1">
    <location>
        <begin position="1"/>
        <end position="31"/>
    </location>
</feature>
<comment type="caution">
    <text evidence="2">The sequence shown here is derived from an EMBL/GenBank/DDBJ whole genome shotgun (WGS) entry which is preliminary data.</text>
</comment>
<feature type="chain" id="PRO_5016695953" description="Secreted protein" evidence="1">
    <location>
        <begin position="32"/>
        <end position="79"/>
    </location>
</feature>
<gene>
    <name evidence="2" type="ORF">DQ392_23795</name>
</gene>
<evidence type="ECO:0008006" key="4">
    <source>
        <dbReference type="Google" id="ProtNLM"/>
    </source>
</evidence>
<protein>
    <recommendedName>
        <fullName evidence="4">Secreted protein</fullName>
    </recommendedName>
</protein>
<keyword evidence="3" id="KW-1185">Reference proteome</keyword>
<dbReference type="Proteomes" id="UP000253507">
    <property type="component" value="Unassembled WGS sequence"/>
</dbReference>
<name>A0A367EE59_9ACTN</name>